<gene>
    <name evidence="1" type="ORF">LCGC14_0941660</name>
</gene>
<protein>
    <submittedName>
        <fullName evidence="1">Uncharacterized protein</fullName>
    </submittedName>
</protein>
<organism evidence="1">
    <name type="scientific">marine sediment metagenome</name>
    <dbReference type="NCBI Taxonomy" id="412755"/>
    <lineage>
        <taxon>unclassified sequences</taxon>
        <taxon>metagenomes</taxon>
        <taxon>ecological metagenomes</taxon>
    </lineage>
</organism>
<sequence length="145" mass="16603">MRPYRTFTKNSLGAIAYTGKDGEVVACLTACEWGGDYLLSGPWRRPRWPFLSSCVSFIKGMPGKDKTQARDNLDRRLVRIARTVLSKATDAQLRKYLKRLGFVVEDGRNGLSFWENKARWIIAESNGLSKARFYARRVMRAHLTN</sequence>
<comment type="caution">
    <text evidence="1">The sequence shown here is derived from an EMBL/GenBank/DDBJ whole genome shotgun (WGS) entry which is preliminary data.</text>
</comment>
<evidence type="ECO:0000313" key="1">
    <source>
        <dbReference type="EMBL" id="KKN19840.1"/>
    </source>
</evidence>
<reference evidence="1" key="1">
    <citation type="journal article" date="2015" name="Nature">
        <title>Complex archaea that bridge the gap between prokaryotes and eukaryotes.</title>
        <authorList>
            <person name="Spang A."/>
            <person name="Saw J.H."/>
            <person name="Jorgensen S.L."/>
            <person name="Zaremba-Niedzwiedzka K."/>
            <person name="Martijn J."/>
            <person name="Lind A.E."/>
            <person name="van Eijk R."/>
            <person name="Schleper C."/>
            <person name="Guy L."/>
            <person name="Ettema T.J."/>
        </authorList>
    </citation>
    <scope>NUCLEOTIDE SEQUENCE</scope>
</reference>
<dbReference type="AlphaFoldDB" id="A0A0F9NJY7"/>
<name>A0A0F9NJY7_9ZZZZ</name>
<accession>A0A0F9NJY7</accession>
<dbReference type="EMBL" id="LAZR01003298">
    <property type="protein sequence ID" value="KKN19840.1"/>
    <property type="molecule type" value="Genomic_DNA"/>
</dbReference>
<proteinExistence type="predicted"/>